<dbReference type="GO" id="GO:0005524">
    <property type="term" value="F:ATP binding"/>
    <property type="evidence" value="ECO:0007669"/>
    <property type="project" value="UniProtKB-KW"/>
</dbReference>
<accession>A0AAD1XVP1</accession>
<dbReference type="InterPro" id="IPR004344">
    <property type="entry name" value="TTL/TTLL_fam"/>
</dbReference>
<proteinExistence type="predicted"/>
<feature type="compositionally biased region" description="Low complexity" evidence="4">
    <location>
        <begin position="731"/>
        <end position="746"/>
    </location>
</feature>
<dbReference type="PROSITE" id="PS51221">
    <property type="entry name" value="TTL"/>
    <property type="match status" value="1"/>
</dbReference>
<evidence type="ECO:0000256" key="1">
    <source>
        <dbReference type="ARBA" id="ARBA00022598"/>
    </source>
</evidence>
<feature type="compositionally biased region" description="Basic and acidic residues" evidence="4">
    <location>
        <begin position="560"/>
        <end position="588"/>
    </location>
</feature>
<dbReference type="AlphaFoldDB" id="A0AAD1XVP1"/>
<gene>
    <name evidence="5" type="ORF">ECRASSUSDP1_LOCUS21538</name>
</gene>
<feature type="region of interest" description="Disordered" evidence="4">
    <location>
        <begin position="112"/>
        <end position="145"/>
    </location>
</feature>
<feature type="region of interest" description="Disordered" evidence="4">
    <location>
        <begin position="20"/>
        <end position="79"/>
    </location>
</feature>
<keyword evidence="3" id="KW-0067">ATP-binding</keyword>
<feature type="region of interest" description="Disordered" evidence="4">
    <location>
        <begin position="560"/>
        <end position="600"/>
    </location>
</feature>
<dbReference type="Proteomes" id="UP001295684">
    <property type="component" value="Unassembled WGS sequence"/>
</dbReference>
<dbReference type="GO" id="GO:0036064">
    <property type="term" value="C:ciliary basal body"/>
    <property type="evidence" value="ECO:0007669"/>
    <property type="project" value="TreeGrafter"/>
</dbReference>
<evidence type="ECO:0000313" key="6">
    <source>
        <dbReference type="Proteomes" id="UP001295684"/>
    </source>
</evidence>
<dbReference type="EMBL" id="CAMPGE010022025">
    <property type="protein sequence ID" value="CAI2380111.1"/>
    <property type="molecule type" value="Genomic_DNA"/>
</dbReference>
<keyword evidence="2" id="KW-0547">Nucleotide-binding</keyword>
<dbReference type="PANTHER" id="PTHR12241:SF147">
    <property type="entry name" value="TUBULIN POLYGLUTAMYLASE TTLL7"/>
    <property type="match status" value="1"/>
</dbReference>
<feature type="compositionally biased region" description="Basic residues" evidence="4">
    <location>
        <begin position="589"/>
        <end position="600"/>
    </location>
</feature>
<dbReference type="PANTHER" id="PTHR12241">
    <property type="entry name" value="TUBULIN POLYGLUTAMYLASE"/>
    <property type="match status" value="1"/>
</dbReference>
<comment type="caution">
    <text evidence="5">The sequence shown here is derived from an EMBL/GenBank/DDBJ whole genome shotgun (WGS) entry which is preliminary data.</text>
</comment>
<organism evidence="5 6">
    <name type="scientific">Euplotes crassus</name>
    <dbReference type="NCBI Taxonomy" id="5936"/>
    <lineage>
        <taxon>Eukaryota</taxon>
        <taxon>Sar</taxon>
        <taxon>Alveolata</taxon>
        <taxon>Ciliophora</taxon>
        <taxon>Intramacronucleata</taxon>
        <taxon>Spirotrichea</taxon>
        <taxon>Hypotrichia</taxon>
        <taxon>Euplotida</taxon>
        <taxon>Euplotidae</taxon>
        <taxon>Moneuplotes</taxon>
    </lineage>
</organism>
<sequence>MESCKLSQLKVKDTSITNMKMKEIKEFTAKEIKDTEDDIEEESSEESSSECPGSYDSECSDSGNSSDEGSRKKKAKVDENEENIIDNQFHDIEIFEKNDSLLDSIISSCDDEDDDYLSNDGESSSDDSQSDSDDDSSEEKSPVKRNKRCRERLYLNLAYTHYPVIKEVGRIFNFKITRKDDSDWDLVWLDGQLPPEKMLRMKSHQKANHYPGMYALSRKNHLGRNLMKMMKQFPNDYRFFPRTWLLPYEMVDFKNNFNNKGKSHKAFIVKPEALCQGEGIFLTKSIKKLNPEEHCIAQDYISKPYLIDDLKFDLRIYVLVYGVDPLRIYLYKEGIVRFATSPYSAPSKRNMNDLFMHLTNYAINKNSDDFIFNEEGMDDVGHKRSLSAVLKQLEDEGNDPNLIMNRISDLIVKTIITCQPSIAHAYKTLQPDNLDNSMIFEILGFDVLLDHKCRPWLLEVNSSPSFATDTPLDRKIKKGLISDTFQLVNLTEDRKRRHKRYQQDSLLTRMRTGKQTKLTLEERETYKKEKEQERVKYEQKNMGKYKLLYPLSEKKKQAFLNKRQEQEQKEKEQQTEIKEPPKRSESRSAKSKRRSSVNKMYAIKKKPVKEEDGGDIYLKYLKKASDIWEDFTTGKKKVKEESSDATQRKIRPKIRPTHMAKTTKDFHKVEKKRIEPKVDTLISSQPAIKTKSKKTVICDGSNNNPKKMVLTTKTKDATIPMSKKNNPPKLTKQTSAKKMTSTTAKSRVGKSTRSKMLIQQMSGRKNSLIPEKIGRLRTKTFIERTKNNFSDLERIRNYRLSIAKRPESKRARFVINEDQSYESQPRATNDFADNSISSSNCNPIPQKMLKGGGFHEKRIIHNALHNHIKPSRKYSSIKDAKYSSKYHYLKSKPSGPPISNVNNNIVSMIKGKGRSLLSNTQNKAKKFRRNRREYKMSNYQLGQFNAAKYSEYT</sequence>
<dbReference type="Gene3D" id="3.30.470.20">
    <property type="entry name" value="ATP-grasp fold, B domain"/>
    <property type="match status" value="1"/>
</dbReference>
<feature type="compositionally biased region" description="Acidic residues" evidence="4">
    <location>
        <begin position="34"/>
        <end position="48"/>
    </location>
</feature>
<feature type="region of interest" description="Disordered" evidence="4">
    <location>
        <begin position="635"/>
        <end position="666"/>
    </location>
</feature>
<feature type="region of interest" description="Disordered" evidence="4">
    <location>
        <begin position="718"/>
        <end position="753"/>
    </location>
</feature>
<dbReference type="SUPFAM" id="SSF56059">
    <property type="entry name" value="Glutathione synthetase ATP-binding domain-like"/>
    <property type="match status" value="1"/>
</dbReference>
<evidence type="ECO:0000256" key="2">
    <source>
        <dbReference type="ARBA" id="ARBA00022741"/>
    </source>
</evidence>
<keyword evidence="6" id="KW-1185">Reference proteome</keyword>
<reference evidence="5" key="1">
    <citation type="submission" date="2023-07" db="EMBL/GenBank/DDBJ databases">
        <authorList>
            <consortium name="AG Swart"/>
            <person name="Singh M."/>
            <person name="Singh A."/>
            <person name="Seah K."/>
            <person name="Emmerich C."/>
        </authorList>
    </citation>
    <scope>NUCLEOTIDE SEQUENCE</scope>
    <source>
        <strain evidence="5">DP1</strain>
    </source>
</reference>
<dbReference type="GO" id="GO:0015631">
    <property type="term" value="F:tubulin binding"/>
    <property type="evidence" value="ECO:0007669"/>
    <property type="project" value="TreeGrafter"/>
</dbReference>
<evidence type="ECO:0000313" key="5">
    <source>
        <dbReference type="EMBL" id="CAI2380111.1"/>
    </source>
</evidence>
<dbReference type="Pfam" id="PF03133">
    <property type="entry name" value="TTL"/>
    <property type="match status" value="1"/>
</dbReference>
<name>A0AAD1XVP1_EUPCR</name>
<feature type="compositionally biased region" description="Basic residues" evidence="4">
    <location>
        <begin position="648"/>
        <end position="658"/>
    </location>
</feature>
<dbReference type="GO" id="GO:0070740">
    <property type="term" value="F:tubulin-glutamic acid ligase activity"/>
    <property type="evidence" value="ECO:0007669"/>
    <property type="project" value="TreeGrafter"/>
</dbReference>
<keyword evidence="1" id="KW-0436">Ligase</keyword>
<evidence type="ECO:0000256" key="4">
    <source>
        <dbReference type="SAM" id="MobiDB-lite"/>
    </source>
</evidence>
<feature type="compositionally biased region" description="Basic and acidic residues" evidence="4">
    <location>
        <begin position="20"/>
        <end position="33"/>
    </location>
</feature>
<feature type="compositionally biased region" description="Acidic residues" evidence="4">
    <location>
        <begin position="112"/>
        <end position="137"/>
    </location>
</feature>
<evidence type="ECO:0000256" key="3">
    <source>
        <dbReference type="ARBA" id="ARBA00022840"/>
    </source>
</evidence>
<dbReference type="GO" id="GO:0000226">
    <property type="term" value="P:microtubule cytoskeleton organization"/>
    <property type="evidence" value="ECO:0007669"/>
    <property type="project" value="TreeGrafter"/>
</dbReference>
<protein>
    <submittedName>
        <fullName evidence="5">Uncharacterized protein</fullName>
    </submittedName>
</protein>